<gene>
    <name evidence="1" type="ORF">C672_3491</name>
</gene>
<name>T4VGZ4_PARBF</name>
<sequence length="51" mass="6024">MKSRKLFLIVAFIFFLNLNFNDMSLIKFLNLICVPATLVEVTLEYISKKRQ</sequence>
<protein>
    <submittedName>
        <fullName evidence="1">Uncharacterized protein</fullName>
    </submittedName>
</protein>
<accession>T4VGZ4</accession>
<reference evidence="1 2" key="1">
    <citation type="submission" date="2013-06" db="EMBL/GenBank/DDBJ databases">
        <authorList>
            <person name="Walk S."/>
            <person name="Aronoff D."/>
            <person name="Young V.Y."/>
            <person name="Marsh J."/>
            <person name="Harrison L."/>
            <person name="Daugherty S.C."/>
            <person name="Shefchek K.A."/>
            <person name="Hine E.E."/>
            <person name="Tallon L.J."/>
            <person name="Sadzewicz L.K."/>
            <person name="Rasko D.A."/>
        </authorList>
    </citation>
    <scope>NUCLEOTIDE SEQUENCE [LARGE SCALE GENOMIC DNA]</scope>
    <source>
        <strain evidence="1 2">ATCC 638</strain>
    </source>
</reference>
<proteinExistence type="predicted"/>
<comment type="caution">
    <text evidence="1">The sequence shown here is derived from an EMBL/GenBank/DDBJ whole genome shotgun (WGS) entry which is preliminary data.</text>
</comment>
<dbReference type="Proteomes" id="UP000015688">
    <property type="component" value="Unassembled WGS sequence"/>
</dbReference>
<dbReference type="AlphaFoldDB" id="T4VGZ4"/>
<evidence type="ECO:0000313" key="1">
    <source>
        <dbReference type="EMBL" id="EQK40031.1"/>
    </source>
</evidence>
<organism evidence="1 2">
    <name type="scientific">Paraclostridium bifermentans ATCC 638 = DSM 14991</name>
    <dbReference type="NCBI Taxonomy" id="1233171"/>
    <lineage>
        <taxon>Bacteria</taxon>
        <taxon>Bacillati</taxon>
        <taxon>Bacillota</taxon>
        <taxon>Clostridia</taxon>
        <taxon>Peptostreptococcales</taxon>
        <taxon>Peptostreptococcaceae</taxon>
        <taxon>Paraclostridium</taxon>
    </lineage>
</organism>
<dbReference type="PATRIC" id="fig|1233171.3.peg.3359"/>
<dbReference type="EMBL" id="AVNC01000022">
    <property type="protein sequence ID" value="EQK40031.1"/>
    <property type="molecule type" value="Genomic_DNA"/>
</dbReference>
<evidence type="ECO:0000313" key="2">
    <source>
        <dbReference type="Proteomes" id="UP000015688"/>
    </source>
</evidence>